<keyword evidence="3" id="KW-0963">Cytoplasm</keyword>
<feature type="region of interest" description="Disordered" evidence="6">
    <location>
        <begin position="505"/>
        <end position="530"/>
    </location>
</feature>
<evidence type="ECO:0000259" key="7">
    <source>
        <dbReference type="PROSITE" id="PS50002"/>
    </source>
</evidence>
<feature type="region of interest" description="Disordered" evidence="6">
    <location>
        <begin position="292"/>
        <end position="356"/>
    </location>
</feature>
<proteinExistence type="predicted"/>
<evidence type="ECO:0000256" key="3">
    <source>
        <dbReference type="ARBA" id="ARBA00022490"/>
    </source>
</evidence>
<keyword evidence="2 5" id="KW-0728">SH3 domain</keyword>
<evidence type="ECO:0000256" key="1">
    <source>
        <dbReference type="ARBA" id="ARBA00004496"/>
    </source>
</evidence>
<dbReference type="Gene3D" id="2.30.30.40">
    <property type="entry name" value="SH3 Domains"/>
    <property type="match status" value="1"/>
</dbReference>
<feature type="compositionally biased region" description="Low complexity" evidence="6">
    <location>
        <begin position="292"/>
        <end position="308"/>
    </location>
</feature>
<sequence>MSTTYQSSPDLDFQDNFWDDVPIIFQRGHHGSEAFHQVAFRCTKNQLATTSFNEEIKSRKFDQLPEKGTLGQAWDNMKKTVEDIENITKAVSICFEELNKQIMHEKEEYDKACKQFELDFNAIKKKRADHFALVDKKKHSYEAAFKDWDKTEAEHQKAKTGGDQKALQKLSKSASAKTTAKNQTEADYMKAVQECNAVEDEYDSVVTHVLLSFEEIEVKRGNLMKDKLTAFWREWTNYQTAMVKCTQRGLDAAQTIAPHSDLAAFVSENKRASVLLPRKSFHACRREYGSSLSDSMSSLPPSVTSTPVHQPSSLPSTPVQQPSSLPSTPVQPPPRASQSLPSPFGRKSLPHTGLPSPVVLSTPIASRSPIAASQPSASPPLSKVVKSKSPTPPTTATPTTATTTTDTSTTALPTSIPHTTPSTATPQKASSPKETPETVVVAAYDFTAQAANEASISGGDELTVLKKDSGKGWTLIQKKDKSTGFVPTTHILTLPLEEYEALLREMASASSADPSLPPPPPDPPSDTSQLAASALNDFTTQAENHL</sequence>
<feature type="compositionally biased region" description="Low complexity" evidence="6">
    <location>
        <begin position="396"/>
        <end position="415"/>
    </location>
</feature>
<comment type="subcellular location">
    <subcellularLocation>
        <location evidence="1">Cytoplasm</location>
    </subcellularLocation>
</comment>
<dbReference type="Gene3D" id="1.20.1270.60">
    <property type="entry name" value="Arfaptin homology (AH) domain/BAR domain"/>
    <property type="match status" value="1"/>
</dbReference>
<dbReference type="InterPro" id="IPR036028">
    <property type="entry name" value="SH3-like_dom_sf"/>
</dbReference>
<feature type="compositionally biased region" description="Pro residues" evidence="6">
    <location>
        <begin position="515"/>
        <end position="524"/>
    </location>
</feature>
<dbReference type="Proteomes" id="UP001281761">
    <property type="component" value="Unassembled WGS sequence"/>
</dbReference>
<protein>
    <recommendedName>
        <fullName evidence="7">SH3 domain-containing protein</fullName>
    </recommendedName>
</protein>
<evidence type="ECO:0000313" key="9">
    <source>
        <dbReference type="Proteomes" id="UP001281761"/>
    </source>
</evidence>
<dbReference type="PANTHER" id="PTHR23065">
    <property type="entry name" value="PROLINE-SERINE-THREONINE PHOSPHATASE INTERACTING PROTEIN 1"/>
    <property type="match status" value="1"/>
</dbReference>
<keyword evidence="9" id="KW-1185">Reference proteome</keyword>
<dbReference type="SUPFAM" id="SSF50044">
    <property type="entry name" value="SH3-domain"/>
    <property type="match status" value="1"/>
</dbReference>
<dbReference type="PROSITE" id="PS50002">
    <property type="entry name" value="SH3"/>
    <property type="match status" value="1"/>
</dbReference>
<accession>A0ABQ9Y6K0</accession>
<dbReference type="Pfam" id="PF00018">
    <property type="entry name" value="SH3_1"/>
    <property type="match status" value="1"/>
</dbReference>
<comment type="caution">
    <text evidence="8">The sequence shown here is derived from an EMBL/GenBank/DDBJ whole genome shotgun (WGS) entry which is preliminary data.</text>
</comment>
<organism evidence="8 9">
    <name type="scientific">Blattamonas nauphoetae</name>
    <dbReference type="NCBI Taxonomy" id="2049346"/>
    <lineage>
        <taxon>Eukaryota</taxon>
        <taxon>Metamonada</taxon>
        <taxon>Preaxostyla</taxon>
        <taxon>Oxymonadida</taxon>
        <taxon>Blattamonas</taxon>
    </lineage>
</organism>
<feature type="domain" description="SH3" evidence="7">
    <location>
        <begin position="435"/>
        <end position="496"/>
    </location>
</feature>
<evidence type="ECO:0000313" key="8">
    <source>
        <dbReference type="EMBL" id="KAK2959398.1"/>
    </source>
</evidence>
<dbReference type="PANTHER" id="PTHR23065:SF7">
    <property type="entry name" value="NOSTRIN, ISOFORM H"/>
    <property type="match status" value="1"/>
</dbReference>
<evidence type="ECO:0000256" key="4">
    <source>
        <dbReference type="ARBA" id="ARBA00022553"/>
    </source>
</evidence>
<evidence type="ECO:0000256" key="5">
    <source>
        <dbReference type="PROSITE-ProRule" id="PRU00192"/>
    </source>
</evidence>
<feature type="compositionally biased region" description="Polar residues" evidence="6">
    <location>
        <begin position="416"/>
        <end position="433"/>
    </location>
</feature>
<evidence type="ECO:0000256" key="2">
    <source>
        <dbReference type="ARBA" id="ARBA00022443"/>
    </source>
</evidence>
<dbReference type="InterPro" id="IPR027267">
    <property type="entry name" value="AH/BAR_dom_sf"/>
</dbReference>
<dbReference type="SMART" id="SM00326">
    <property type="entry name" value="SH3"/>
    <property type="match status" value="1"/>
</dbReference>
<feature type="compositionally biased region" description="Polar residues" evidence="6">
    <location>
        <begin position="309"/>
        <end position="328"/>
    </location>
</feature>
<feature type="compositionally biased region" description="Low complexity" evidence="6">
    <location>
        <begin position="369"/>
        <end position="389"/>
    </location>
</feature>
<dbReference type="EMBL" id="JARBJD010000030">
    <property type="protein sequence ID" value="KAK2959398.1"/>
    <property type="molecule type" value="Genomic_DNA"/>
</dbReference>
<reference evidence="8 9" key="1">
    <citation type="journal article" date="2022" name="bioRxiv">
        <title>Genomics of Preaxostyla Flagellates Illuminates Evolutionary Transitions and the Path Towards Mitochondrial Loss.</title>
        <authorList>
            <person name="Novak L.V.F."/>
            <person name="Treitli S.C."/>
            <person name="Pyrih J."/>
            <person name="Halakuc P."/>
            <person name="Pipaliya S.V."/>
            <person name="Vacek V."/>
            <person name="Brzon O."/>
            <person name="Soukal P."/>
            <person name="Eme L."/>
            <person name="Dacks J.B."/>
            <person name="Karnkowska A."/>
            <person name="Elias M."/>
            <person name="Hampl V."/>
        </authorList>
    </citation>
    <scope>NUCLEOTIDE SEQUENCE [LARGE SCALE GENOMIC DNA]</scope>
    <source>
        <strain evidence="8">NAU3</strain>
        <tissue evidence="8">Gut</tissue>
    </source>
</reference>
<dbReference type="SUPFAM" id="SSF103657">
    <property type="entry name" value="BAR/IMD domain-like"/>
    <property type="match status" value="1"/>
</dbReference>
<evidence type="ECO:0000256" key="6">
    <source>
        <dbReference type="SAM" id="MobiDB-lite"/>
    </source>
</evidence>
<name>A0ABQ9Y6K0_9EUKA</name>
<keyword evidence="4" id="KW-0597">Phosphoprotein</keyword>
<feature type="region of interest" description="Disordered" evidence="6">
    <location>
        <begin position="369"/>
        <end position="436"/>
    </location>
</feature>
<gene>
    <name evidence="8" type="ORF">BLNAU_5707</name>
</gene>
<dbReference type="InterPro" id="IPR001452">
    <property type="entry name" value="SH3_domain"/>
</dbReference>